<sequence>MKQRTRIQETEDRRQSLHDKKGEILGKFMSEREQRSRWIVQLMDIEDELEELSVAGGEGDEVHLC</sequence>
<evidence type="ECO:0000313" key="2">
    <source>
        <dbReference type="EMBL" id="SHI19495.1"/>
    </source>
</evidence>
<dbReference type="EMBL" id="FQXJ01000010">
    <property type="protein sequence ID" value="SHI19495.1"/>
    <property type="molecule type" value="Genomic_DNA"/>
</dbReference>
<protein>
    <submittedName>
        <fullName evidence="2">Uncharacterized protein</fullName>
    </submittedName>
</protein>
<reference evidence="3" key="1">
    <citation type="submission" date="2016-11" db="EMBL/GenBank/DDBJ databases">
        <authorList>
            <person name="Varghese N."/>
            <person name="Submissions S."/>
        </authorList>
    </citation>
    <scope>NUCLEOTIDE SEQUENCE [LARGE SCALE GENOMIC DNA]</scope>
    <source>
        <strain evidence="3">DSM 15449</strain>
    </source>
</reference>
<dbReference type="STRING" id="1121420.SAMN02746098_02961"/>
<evidence type="ECO:0000313" key="3">
    <source>
        <dbReference type="Proteomes" id="UP000183954"/>
    </source>
</evidence>
<organism evidence="2 3">
    <name type="scientific">Desulfosporosinus lacus DSM 15449</name>
    <dbReference type="NCBI Taxonomy" id="1121420"/>
    <lineage>
        <taxon>Bacteria</taxon>
        <taxon>Bacillati</taxon>
        <taxon>Bacillota</taxon>
        <taxon>Clostridia</taxon>
        <taxon>Eubacteriales</taxon>
        <taxon>Desulfitobacteriaceae</taxon>
        <taxon>Desulfosporosinus</taxon>
    </lineage>
</organism>
<evidence type="ECO:0000256" key="1">
    <source>
        <dbReference type="SAM" id="MobiDB-lite"/>
    </source>
</evidence>
<dbReference type="OrthoDB" id="1799307at2"/>
<gene>
    <name evidence="2" type="ORF">SAMN02746098_02961</name>
</gene>
<dbReference type="RefSeq" id="WP_073030495.1">
    <property type="nucleotide sequence ID" value="NZ_FQXJ01000010.1"/>
</dbReference>
<name>A0A1M5Z5D9_9FIRM</name>
<dbReference type="AlphaFoldDB" id="A0A1M5Z5D9"/>
<dbReference type="Proteomes" id="UP000183954">
    <property type="component" value="Unassembled WGS sequence"/>
</dbReference>
<keyword evidence="3" id="KW-1185">Reference proteome</keyword>
<feature type="region of interest" description="Disordered" evidence="1">
    <location>
        <begin position="1"/>
        <end position="21"/>
    </location>
</feature>
<accession>A0A1M5Z5D9</accession>
<proteinExistence type="predicted"/>